<dbReference type="GO" id="GO:0006357">
    <property type="term" value="P:regulation of transcription by RNA polymerase II"/>
    <property type="evidence" value="ECO:0007669"/>
    <property type="project" value="TreeGrafter"/>
</dbReference>
<gene>
    <name evidence="12" type="ORF">NEMBOFW57_007516</name>
</gene>
<proteinExistence type="inferred from homology"/>
<evidence type="ECO:0000256" key="2">
    <source>
        <dbReference type="ARBA" id="ARBA00005770"/>
    </source>
</evidence>
<keyword evidence="13" id="KW-1185">Reference proteome</keyword>
<keyword evidence="6 10" id="KW-0010">Activator</keyword>
<evidence type="ECO:0000256" key="6">
    <source>
        <dbReference type="ARBA" id="ARBA00023159"/>
    </source>
</evidence>
<keyword evidence="11" id="KW-0175">Coiled coil</keyword>
<evidence type="ECO:0000256" key="7">
    <source>
        <dbReference type="ARBA" id="ARBA00023163"/>
    </source>
</evidence>
<dbReference type="Gene3D" id="6.10.280.10">
    <property type="entry name" value="Mediator complex, subunit Med21"/>
    <property type="match status" value="1"/>
</dbReference>
<sequence length="139" mass="15587">MSDILTQLQESMDLLCTMFIAGLYYVERHHDLSPFSAADKIPDLKADQPKEVDTLDPQAFQDGQAEIARDLIVQAQRIEYLVSELPGLQNSEVDQLRIIAGLEEEIAGLEAQRAQAVREAEEVLAQLDGLLRRVQRPSN</sequence>
<feature type="coiled-coil region" evidence="11">
    <location>
        <begin position="99"/>
        <end position="133"/>
    </location>
</feature>
<comment type="subcellular location">
    <subcellularLocation>
        <location evidence="1 10">Nucleus</location>
    </subcellularLocation>
</comment>
<dbReference type="AlphaFoldDB" id="A0AAD4EUM1"/>
<evidence type="ECO:0000313" key="12">
    <source>
        <dbReference type="EMBL" id="KAG7287996.1"/>
    </source>
</evidence>
<dbReference type="Pfam" id="PF11221">
    <property type="entry name" value="Med21"/>
    <property type="match status" value="1"/>
</dbReference>
<comment type="subunit">
    <text evidence="3 10">Component of the Mediator complex.</text>
</comment>
<evidence type="ECO:0000256" key="4">
    <source>
        <dbReference type="ARBA" id="ARBA00019691"/>
    </source>
</evidence>
<keyword evidence="7 10" id="KW-0804">Transcription</keyword>
<evidence type="ECO:0000256" key="5">
    <source>
        <dbReference type="ARBA" id="ARBA00023015"/>
    </source>
</evidence>
<dbReference type="GO" id="GO:0003712">
    <property type="term" value="F:transcription coregulator activity"/>
    <property type="evidence" value="ECO:0007669"/>
    <property type="project" value="TreeGrafter"/>
</dbReference>
<keyword evidence="5 10" id="KW-0805">Transcription regulation</keyword>
<comment type="function">
    <text evidence="9 10">Component of the Mediator complex, a coactivator involved in the regulated transcription of nearly all RNA polymerase II-dependent genes. Mediator functions as a bridge to convey information from gene-specific regulatory proteins to the basal RNA polymerase II transcription machinery. Mediator is recruited to promoters by direct interactions with regulatory proteins and serves as a scaffold for the assembly of a functional preinitiation complex with RNA polymerase II and the general transcription factors.</text>
</comment>
<dbReference type="InterPro" id="IPR021384">
    <property type="entry name" value="Mediator_Med21"/>
</dbReference>
<evidence type="ECO:0000256" key="10">
    <source>
        <dbReference type="RuleBase" id="RU366036"/>
    </source>
</evidence>
<comment type="similarity">
    <text evidence="2 10">Belongs to the Mediator complex subunit 21 family.</text>
</comment>
<comment type="caution">
    <text evidence="12">The sequence shown here is derived from an EMBL/GenBank/DDBJ whole genome shotgun (WGS) entry which is preliminary data.</text>
</comment>
<evidence type="ECO:0000313" key="13">
    <source>
        <dbReference type="Proteomes" id="UP001197093"/>
    </source>
</evidence>
<dbReference type="InterPro" id="IPR037212">
    <property type="entry name" value="Med7/Med21-like"/>
</dbReference>
<evidence type="ECO:0000256" key="9">
    <source>
        <dbReference type="ARBA" id="ARBA00025687"/>
    </source>
</evidence>
<accession>A0AAD4EUM1</accession>
<evidence type="ECO:0000256" key="8">
    <source>
        <dbReference type="ARBA" id="ARBA00023242"/>
    </source>
</evidence>
<organism evidence="12 13">
    <name type="scientific">Staphylotrichum longicolle</name>
    <dbReference type="NCBI Taxonomy" id="669026"/>
    <lineage>
        <taxon>Eukaryota</taxon>
        <taxon>Fungi</taxon>
        <taxon>Dikarya</taxon>
        <taxon>Ascomycota</taxon>
        <taxon>Pezizomycotina</taxon>
        <taxon>Sordariomycetes</taxon>
        <taxon>Sordariomycetidae</taxon>
        <taxon>Sordariales</taxon>
        <taxon>Chaetomiaceae</taxon>
        <taxon>Staphylotrichum</taxon>
    </lineage>
</organism>
<name>A0AAD4EUM1_9PEZI</name>
<evidence type="ECO:0000256" key="3">
    <source>
        <dbReference type="ARBA" id="ARBA00011837"/>
    </source>
</evidence>
<evidence type="ECO:0000256" key="1">
    <source>
        <dbReference type="ARBA" id="ARBA00004123"/>
    </source>
</evidence>
<dbReference type="PANTHER" id="PTHR13381">
    <property type="entry name" value="RNA POLYMERASE II HOLOENZYME COMPONENT SRB7"/>
    <property type="match status" value="1"/>
</dbReference>
<protein>
    <recommendedName>
        <fullName evidence="4 10">Mediator of RNA polymerase II transcription subunit 21</fullName>
    </recommendedName>
</protein>
<keyword evidence="8 10" id="KW-0539">Nucleus</keyword>
<evidence type="ECO:0000256" key="11">
    <source>
        <dbReference type="SAM" id="Coils"/>
    </source>
</evidence>
<dbReference type="PANTHER" id="PTHR13381:SF0">
    <property type="entry name" value="MEDIATOR OF RNA POLYMERASE II TRANSCRIPTION SUBUNIT 21"/>
    <property type="match status" value="1"/>
</dbReference>
<dbReference type="GO" id="GO:0016592">
    <property type="term" value="C:mediator complex"/>
    <property type="evidence" value="ECO:0007669"/>
    <property type="project" value="UniProtKB-UniRule"/>
</dbReference>
<dbReference type="EMBL" id="JAHCVI010000003">
    <property type="protein sequence ID" value="KAG7287996.1"/>
    <property type="molecule type" value="Genomic_DNA"/>
</dbReference>
<dbReference type="SUPFAM" id="SSF140718">
    <property type="entry name" value="Mediator hinge subcomplex-like"/>
    <property type="match status" value="1"/>
</dbReference>
<dbReference type="Proteomes" id="UP001197093">
    <property type="component" value="Unassembled WGS sequence"/>
</dbReference>
<reference evidence="12" key="1">
    <citation type="submission" date="2023-02" db="EMBL/GenBank/DDBJ databases">
        <authorList>
            <person name="Palmer J.M."/>
        </authorList>
    </citation>
    <scope>NUCLEOTIDE SEQUENCE</scope>
    <source>
        <strain evidence="12">FW57</strain>
    </source>
</reference>